<evidence type="ECO:0008006" key="12">
    <source>
        <dbReference type="Google" id="ProtNLM"/>
    </source>
</evidence>
<proteinExistence type="predicted"/>
<name>A0A7S4RLG3_9DINO</name>
<feature type="domain" description="DM10" evidence="10">
    <location>
        <begin position="117"/>
        <end position="221"/>
    </location>
</feature>
<evidence type="ECO:0000313" key="11">
    <source>
        <dbReference type="EMBL" id="CAE4618501.1"/>
    </source>
</evidence>
<keyword evidence="2" id="KW-0963">Cytoplasm</keyword>
<evidence type="ECO:0000256" key="3">
    <source>
        <dbReference type="ARBA" id="ARBA00022737"/>
    </source>
</evidence>
<evidence type="ECO:0000256" key="6">
    <source>
        <dbReference type="ARBA" id="ARBA00023069"/>
    </source>
</evidence>
<dbReference type="InterPro" id="IPR006602">
    <property type="entry name" value="DM10_dom"/>
</dbReference>
<dbReference type="GO" id="GO:0072686">
    <property type="term" value="C:mitotic spindle"/>
    <property type="evidence" value="ECO:0007669"/>
    <property type="project" value="TreeGrafter"/>
</dbReference>
<keyword evidence="7" id="KW-0206">Cytoskeleton</keyword>
<dbReference type="GO" id="GO:0060285">
    <property type="term" value="P:cilium-dependent cell motility"/>
    <property type="evidence" value="ECO:0007669"/>
    <property type="project" value="TreeGrafter"/>
</dbReference>
<keyword evidence="3" id="KW-0677">Repeat</keyword>
<feature type="domain" description="EF-hand" evidence="9">
    <location>
        <begin position="607"/>
        <end position="642"/>
    </location>
</feature>
<dbReference type="GO" id="GO:0007052">
    <property type="term" value="P:mitotic spindle organization"/>
    <property type="evidence" value="ECO:0007669"/>
    <property type="project" value="TreeGrafter"/>
</dbReference>
<accession>A0A7S4RLG3</accession>
<dbReference type="FunFam" id="2.30.29.170:FF:000004">
    <property type="entry name" value="EF-hand domain containing 2"/>
    <property type="match status" value="1"/>
</dbReference>
<feature type="domain" description="DM10" evidence="10">
    <location>
        <begin position="278"/>
        <end position="393"/>
    </location>
</feature>
<protein>
    <recommendedName>
        <fullName evidence="12">Calmodulin</fullName>
    </recommendedName>
</protein>
<dbReference type="InterPro" id="IPR011992">
    <property type="entry name" value="EF-hand-dom_pair"/>
</dbReference>
<feature type="domain" description="DM10" evidence="10">
    <location>
        <begin position="450"/>
        <end position="550"/>
    </location>
</feature>
<dbReference type="SMART" id="SM00676">
    <property type="entry name" value="DM10"/>
    <property type="match status" value="3"/>
</dbReference>
<evidence type="ECO:0000256" key="1">
    <source>
        <dbReference type="ARBA" id="ARBA00004611"/>
    </source>
</evidence>
<evidence type="ECO:0000259" key="10">
    <source>
        <dbReference type="PROSITE" id="PS51336"/>
    </source>
</evidence>
<keyword evidence="4" id="KW-0106">Calcium</keyword>
<dbReference type="CDD" id="cd00051">
    <property type="entry name" value="EFh"/>
    <property type="match status" value="1"/>
</dbReference>
<dbReference type="GO" id="GO:0043014">
    <property type="term" value="F:alpha-tubulin binding"/>
    <property type="evidence" value="ECO:0007669"/>
    <property type="project" value="TreeGrafter"/>
</dbReference>
<comment type="subcellular location">
    <subcellularLocation>
        <location evidence="1">Cytoplasm</location>
        <location evidence="1">Cytoskeleton</location>
        <location evidence="1">Flagellum axoneme</location>
    </subcellularLocation>
</comment>
<dbReference type="Gene3D" id="1.10.238.10">
    <property type="entry name" value="EF-hand"/>
    <property type="match status" value="1"/>
</dbReference>
<evidence type="ECO:0000259" key="9">
    <source>
        <dbReference type="PROSITE" id="PS50222"/>
    </source>
</evidence>
<organism evidence="11">
    <name type="scientific">Alexandrium monilatum</name>
    <dbReference type="NCBI Taxonomy" id="311494"/>
    <lineage>
        <taxon>Eukaryota</taxon>
        <taxon>Sar</taxon>
        <taxon>Alveolata</taxon>
        <taxon>Dinophyceae</taxon>
        <taxon>Gonyaulacales</taxon>
        <taxon>Pyrocystaceae</taxon>
        <taxon>Alexandrium</taxon>
    </lineage>
</organism>
<dbReference type="InterPro" id="IPR002048">
    <property type="entry name" value="EF_hand_dom"/>
</dbReference>
<feature type="domain" description="EF-hand" evidence="9">
    <location>
        <begin position="571"/>
        <end position="606"/>
    </location>
</feature>
<sequence length="768" mass="88474">MAQAAERERSWTLSSGPFWSGGAMATVDLKALPFLPGYTFPNELKENHHKPQTWNVLNHQRVEQKEGLTHEKPKYVKAVRPAEHWRTGALPDSTARAHFKAGQQTELVELPAWDAYDRHVLRFYGYFKEAVVETNLENYRVRKVVLLYYLEDDTCHVLEPKQDNSGIPQGQLIRRHRFPAAGGGYIKPENLEVGSTLQVYGKSICITDCDEFTRDYYRHTGVEQGGGLPDEVDPFMQTREAARATRSTQPRTYEKVYREVMLGGGHINANMQQFMENDGKVLRFFAVMDDVSTPQFERRPFIILFFLADDQIELREQYPLNCGRDNFPIFFRKAKMPIGEYKVDGPQSRPRKNSEYVHGHDFEVGMGVTLLGNFHFFIYDADDFTRQHFRDELGRPLAERVKVELPERCVPRAPTPPYTGYGSYDDSMGSVSHLIPKAPKKDIKKLYHHDGKVLRFKARFANPKPEDEDRLFVVSFGLADDTLSIHEPPQRNLGIVTGKFLEKGVHVNQLTGELFTPNDLTPGSLIKVYNTEFQIMDMDEYTAKMFTDPDATRGPFDLEAVVQKLRESMRQRYPLVRDIFRRFDADRDGVMTLGEFHSALQKFGFRLSDEEVVQIMRHFDMRKDGQVSYNEFCDALLDEDYHNSMLKAKPAIDPNFDHAYAHQARRKAEERMETSEVRKAVRAVGDVMYKKQGMLTRIFKEFGHITHKPAVSCEQIQHALMQLGHSFSVDDVARTVLFLQPHADPNCVEYIELFKALLASFHDVSMTR</sequence>
<dbReference type="Gene3D" id="2.30.29.170">
    <property type="match status" value="3"/>
</dbReference>
<gene>
    <name evidence="11" type="ORF">AMON00008_LOCUS37360</name>
</gene>
<dbReference type="SMART" id="SM00054">
    <property type="entry name" value="EFh"/>
    <property type="match status" value="2"/>
</dbReference>
<dbReference type="EMBL" id="HBNR01053231">
    <property type="protein sequence ID" value="CAE4618501.1"/>
    <property type="molecule type" value="Transcribed_RNA"/>
</dbReference>
<dbReference type="InterPro" id="IPR040193">
    <property type="entry name" value="EFHC1/EFHC2/EFHB"/>
</dbReference>
<dbReference type="Pfam" id="PF06565">
    <property type="entry name" value="DM10_dom"/>
    <property type="match status" value="3"/>
</dbReference>
<dbReference type="GO" id="GO:0005930">
    <property type="term" value="C:axoneme"/>
    <property type="evidence" value="ECO:0007669"/>
    <property type="project" value="TreeGrafter"/>
</dbReference>
<reference evidence="11" key="1">
    <citation type="submission" date="2021-01" db="EMBL/GenBank/DDBJ databases">
        <authorList>
            <person name="Corre E."/>
            <person name="Pelletier E."/>
            <person name="Niang G."/>
            <person name="Scheremetjew M."/>
            <person name="Finn R."/>
            <person name="Kale V."/>
            <person name="Holt S."/>
            <person name="Cochrane G."/>
            <person name="Meng A."/>
            <person name="Brown T."/>
            <person name="Cohen L."/>
        </authorList>
    </citation>
    <scope>NUCLEOTIDE SEQUENCE</scope>
    <source>
        <strain evidence="11">CCMP3105</strain>
    </source>
</reference>
<evidence type="ECO:0000256" key="7">
    <source>
        <dbReference type="ARBA" id="ARBA00023212"/>
    </source>
</evidence>
<dbReference type="PROSITE" id="PS50222">
    <property type="entry name" value="EF_HAND_2"/>
    <property type="match status" value="2"/>
</dbReference>
<keyword evidence="8" id="KW-0966">Cell projection</keyword>
<evidence type="ECO:0000256" key="2">
    <source>
        <dbReference type="ARBA" id="ARBA00022490"/>
    </source>
</evidence>
<dbReference type="PANTHER" id="PTHR12086:SF9">
    <property type="entry name" value="EF-HAND DOMAIN-CONTAINING PROTEIN 1"/>
    <property type="match status" value="1"/>
</dbReference>
<dbReference type="PROSITE" id="PS51336">
    <property type="entry name" value="DM10"/>
    <property type="match status" value="3"/>
</dbReference>
<dbReference type="Pfam" id="PF13499">
    <property type="entry name" value="EF-hand_7"/>
    <property type="match status" value="1"/>
</dbReference>
<evidence type="ECO:0000256" key="5">
    <source>
        <dbReference type="ARBA" id="ARBA00022846"/>
    </source>
</evidence>
<dbReference type="SUPFAM" id="SSF47473">
    <property type="entry name" value="EF-hand"/>
    <property type="match status" value="1"/>
</dbReference>
<evidence type="ECO:0000256" key="8">
    <source>
        <dbReference type="ARBA" id="ARBA00023273"/>
    </source>
</evidence>
<dbReference type="PANTHER" id="PTHR12086">
    <property type="entry name" value="EF-HAND DOMAIN C-TERMINAL CONTAINING PROTEIN"/>
    <property type="match status" value="1"/>
</dbReference>
<dbReference type="InterPro" id="IPR018247">
    <property type="entry name" value="EF_Hand_1_Ca_BS"/>
</dbReference>
<dbReference type="GO" id="GO:0005509">
    <property type="term" value="F:calcium ion binding"/>
    <property type="evidence" value="ECO:0007669"/>
    <property type="project" value="InterPro"/>
</dbReference>
<dbReference type="AlphaFoldDB" id="A0A7S4RLG3"/>
<keyword evidence="6" id="KW-0969">Cilium</keyword>
<dbReference type="PROSITE" id="PS00018">
    <property type="entry name" value="EF_HAND_1"/>
    <property type="match status" value="1"/>
</dbReference>
<evidence type="ECO:0000256" key="4">
    <source>
        <dbReference type="ARBA" id="ARBA00022837"/>
    </source>
</evidence>
<dbReference type="GO" id="GO:0000281">
    <property type="term" value="P:mitotic cytokinesis"/>
    <property type="evidence" value="ECO:0007669"/>
    <property type="project" value="TreeGrafter"/>
</dbReference>
<keyword evidence="5" id="KW-0282">Flagellum</keyword>